<dbReference type="InterPro" id="IPR036950">
    <property type="entry name" value="PBP_transglycosylase"/>
</dbReference>
<evidence type="ECO:0000256" key="9">
    <source>
        <dbReference type="ARBA" id="ARBA00023136"/>
    </source>
</evidence>
<evidence type="ECO:0000256" key="11">
    <source>
        <dbReference type="HAMAP-Rule" id="MF_00766"/>
    </source>
</evidence>
<keyword evidence="6 11" id="KW-0133">Cell shape</keyword>
<evidence type="ECO:0000256" key="8">
    <source>
        <dbReference type="ARBA" id="ARBA00022989"/>
    </source>
</evidence>
<dbReference type="NCBIfam" id="TIGR02070">
    <property type="entry name" value="mono_pep_trsgly"/>
    <property type="match status" value="1"/>
</dbReference>
<dbReference type="InterPro" id="IPR023346">
    <property type="entry name" value="Lysozyme-like_dom_sf"/>
</dbReference>
<organism evidence="13 14">
    <name type="scientific">Chryseosolibacter histidini</name>
    <dbReference type="NCBI Taxonomy" id="2782349"/>
    <lineage>
        <taxon>Bacteria</taxon>
        <taxon>Pseudomonadati</taxon>
        <taxon>Bacteroidota</taxon>
        <taxon>Cytophagia</taxon>
        <taxon>Cytophagales</taxon>
        <taxon>Chryseotaleaceae</taxon>
        <taxon>Chryseosolibacter</taxon>
    </lineage>
</organism>
<dbReference type="Gene3D" id="1.10.3810.10">
    <property type="entry name" value="Biosynthetic peptidoglycan transglycosylase-like"/>
    <property type="match status" value="1"/>
</dbReference>
<keyword evidence="1 11" id="KW-1003">Cell membrane</keyword>
<dbReference type="GO" id="GO:0005886">
    <property type="term" value="C:plasma membrane"/>
    <property type="evidence" value="ECO:0007669"/>
    <property type="project" value="UniProtKB-SubCell"/>
</dbReference>
<evidence type="ECO:0000313" key="14">
    <source>
        <dbReference type="Proteomes" id="UP001319200"/>
    </source>
</evidence>
<comment type="caution">
    <text evidence="13">The sequence shown here is derived from an EMBL/GenBank/DDBJ whole genome shotgun (WGS) entry which is preliminary data.</text>
</comment>
<comment type="similarity">
    <text evidence="11">Belongs to the glycosyltransferase 51 family.</text>
</comment>
<feature type="domain" description="Glycosyl transferase family 51" evidence="12">
    <location>
        <begin position="48"/>
        <end position="215"/>
    </location>
</feature>
<keyword evidence="14" id="KW-1185">Reference proteome</keyword>
<dbReference type="PANTHER" id="PTHR30400:SF0">
    <property type="entry name" value="BIOSYNTHETIC PEPTIDOGLYCAN TRANSGLYCOSYLASE"/>
    <property type="match status" value="1"/>
</dbReference>
<keyword evidence="7 11" id="KW-0573">Peptidoglycan synthesis</keyword>
<keyword evidence="3 11" id="KW-0328">Glycosyltransferase</keyword>
<sequence length="239" mass="27608">MSFVKNVWKKAKRIFIILFIAQLVYIIVLKWVFPPITFTQLSNWVSGNGLKRDYVDWNEISPDMKLAVIASEDQLFIEHNGFDWNSIEKALKHNQRKPKRVRGASTISQQVAKNVFLWNGRSWFRKGLEVYFTFMIEKLWGKKRILEVYLNVAEMGKGVFGAEAAARQNFKKSAKKLNRTEAAQIAACLPNPKKYTIKPLSAAVRRRSPWIQQQMLNLGPDKAVVALLTDNKQKPKSRK</sequence>
<dbReference type="InterPro" id="IPR011812">
    <property type="entry name" value="Pep_trsgly"/>
</dbReference>
<dbReference type="GO" id="GO:0008360">
    <property type="term" value="P:regulation of cell shape"/>
    <property type="evidence" value="ECO:0007669"/>
    <property type="project" value="UniProtKB-KW"/>
</dbReference>
<dbReference type="HAMAP" id="MF_00766">
    <property type="entry name" value="PGT_MtgA"/>
    <property type="match status" value="1"/>
</dbReference>
<evidence type="ECO:0000313" key="13">
    <source>
        <dbReference type="EMBL" id="MBT1695247.1"/>
    </source>
</evidence>
<comment type="subcellular location">
    <subcellularLocation>
        <location evidence="11">Cell membrane</location>
        <topology evidence="11">Single-pass membrane protein</topology>
    </subcellularLocation>
</comment>
<dbReference type="PANTHER" id="PTHR30400">
    <property type="entry name" value="MONOFUNCTIONAL BIOSYNTHETIC PEPTIDOGLYCAN TRANSGLYCOSYLASE"/>
    <property type="match status" value="1"/>
</dbReference>
<keyword evidence="2" id="KW-0997">Cell inner membrane</keyword>
<keyword evidence="5 11" id="KW-0812">Transmembrane</keyword>
<dbReference type="InterPro" id="IPR001264">
    <property type="entry name" value="Glyco_trans_51"/>
</dbReference>
<keyword evidence="4 11" id="KW-0808">Transferase</keyword>
<keyword evidence="9 11" id="KW-0472">Membrane</keyword>
<proteinExistence type="inferred from homology"/>
<evidence type="ECO:0000256" key="5">
    <source>
        <dbReference type="ARBA" id="ARBA00022692"/>
    </source>
</evidence>
<comment type="function">
    <text evidence="11">Peptidoglycan polymerase that catalyzes glycan chain elongation from lipid-linked precursors.</text>
</comment>
<comment type="pathway">
    <text evidence="11">Cell wall biogenesis; peptidoglycan biosynthesis.</text>
</comment>
<dbReference type="GO" id="GO:0016763">
    <property type="term" value="F:pentosyltransferase activity"/>
    <property type="evidence" value="ECO:0007669"/>
    <property type="project" value="InterPro"/>
</dbReference>
<dbReference type="AlphaFoldDB" id="A0AAP2DHQ8"/>
<dbReference type="Pfam" id="PF00912">
    <property type="entry name" value="Transgly"/>
    <property type="match status" value="1"/>
</dbReference>
<accession>A0AAP2DHQ8</accession>
<reference evidence="13 14" key="1">
    <citation type="submission" date="2021-05" db="EMBL/GenBank/DDBJ databases">
        <title>A Polyphasic approach of four new species of the genus Ohtaekwangia: Ohtaekwangia histidinii sp. nov., Ohtaekwangia cretensis sp. nov., Ohtaekwangia indiensis sp. nov., Ohtaekwangia reichenbachii sp. nov. from diverse environment.</title>
        <authorList>
            <person name="Octaviana S."/>
        </authorList>
    </citation>
    <scope>NUCLEOTIDE SEQUENCE [LARGE SCALE GENOMIC DNA]</scope>
    <source>
        <strain evidence="13 14">PWU4</strain>
    </source>
</reference>
<protein>
    <recommendedName>
        <fullName evidence="11">Biosynthetic peptidoglycan transglycosylase</fullName>
        <ecNumber evidence="11">2.4.99.28</ecNumber>
    </recommendedName>
    <alternativeName>
        <fullName evidence="11">Glycan polymerase</fullName>
    </alternativeName>
    <alternativeName>
        <fullName evidence="11">Peptidoglycan glycosyltransferase MtgA</fullName>
        <shortName evidence="11">PGT</shortName>
    </alternativeName>
</protein>
<evidence type="ECO:0000256" key="1">
    <source>
        <dbReference type="ARBA" id="ARBA00022475"/>
    </source>
</evidence>
<dbReference type="EC" id="2.4.99.28" evidence="11"/>
<evidence type="ECO:0000256" key="7">
    <source>
        <dbReference type="ARBA" id="ARBA00022984"/>
    </source>
</evidence>
<evidence type="ECO:0000256" key="2">
    <source>
        <dbReference type="ARBA" id="ARBA00022519"/>
    </source>
</evidence>
<name>A0AAP2DHQ8_9BACT</name>
<evidence type="ECO:0000256" key="3">
    <source>
        <dbReference type="ARBA" id="ARBA00022676"/>
    </source>
</evidence>
<evidence type="ECO:0000256" key="6">
    <source>
        <dbReference type="ARBA" id="ARBA00022960"/>
    </source>
</evidence>
<evidence type="ECO:0000259" key="12">
    <source>
        <dbReference type="Pfam" id="PF00912"/>
    </source>
</evidence>
<keyword evidence="10 11" id="KW-0961">Cell wall biogenesis/degradation</keyword>
<dbReference type="RefSeq" id="WP_254158698.1">
    <property type="nucleotide sequence ID" value="NZ_JAHESF010000001.1"/>
</dbReference>
<dbReference type="GO" id="GO:0008955">
    <property type="term" value="F:peptidoglycan glycosyltransferase activity"/>
    <property type="evidence" value="ECO:0007669"/>
    <property type="project" value="UniProtKB-UniRule"/>
</dbReference>
<evidence type="ECO:0000256" key="10">
    <source>
        <dbReference type="ARBA" id="ARBA00023316"/>
    </source>
</evidence>
<evidence type="ECO:0000256" key="4">
    <source>
        <dbReference type="ARBA" id="ARBA00022679"/>
    </source>
</evidence>
<dbReference type="EMBL" id="JAHESF010000001">
    <property type="protein sequence ID" value="MBT1695247.1"/>
    <property type="molecule type" value="Genomic_DNA"/>
</dbReference>
<dbReference type="GO" id="GO:0071555">
    <property type="term" value="P:cell wall organization"/>
    <property type="evidence" value="ECO:0007669"/>
    <property type="project" value="UniProtKB-KW"/>
</dbReference>
<gene>
    <name evidence="11 13" type="primary">mtgA</name>
    <name evidence="13" type="ORF">KK083_00075</name>
</gene>
<dbReference type="SUPFAM" id="SSF53955">
    <property type="entry name" value="Lysozyme-like"/>
    <property type="match status" value="1"/>
</dbReference>
<dbReference type="GO" id="GO:0009252">
    <property type="term" value="P:peptidoglycan biosynthetic process"/>
    <property type="evidence" value="ECO:0007669"/>
    <property type="project" value="UniProtKB-UniRule"/>
</dbReference>
<keyword evidence="8 11" id="KW-1133">Transmembrane helix</keyword>
<dbReference type="Proteomes" id="UP001319200">
    <property type="component" value="Unassembled WGS sequence"/>
</dbReference>
<dbReference type="GO" id="GO:0009274">
    <property type="term" value="C:peptidoglycan-based cell wall"/>
    <property type="evidence" value="ECO:0007669"/>
    <property type="project" value="InterPro"/>
</dbReference>
<comment type="catalytic activity">
    <reaction evidence="11">
        <text>[GlcNAc-(1-&gt;4)-Mur2Ac(oyl-L-Ala-gamma-D-Glu-L-Lys-D-Ala-D-Ala)](n)-di-trans,octa-cis-undecaprenyl diphosphate + beta-D-GlcNAc-(1-&gt;4)-Mur2Ac(oyl-L-Ala-gamma-D-Glu-L-Lys-D-Ala-D-Ala)-di-trans,octa-cis-undecaprenyl diphosphate = [GlcNAc-(1-&gt;4)-Mur2Ac(oyl-L-Ala-gamma-D-Glu-L-Lys-D-Ala-D-Ala)](n+1)-di-trans,octa-cis-undecaprenyl diphosphate + di-trans,octa-cis-undecaprenyl diphosphate + H(+)</text>
        <dbReference type="Rhea" id="RHEA:23708"/>
        <dbReference type="Rhea" id="RHEA-COMP:9602"/>
        <dbReference type="Rhea" id="RHEA-COMP:9603"/>
        <dbReference type="ChEBI" id="CHEBI:15378"/>
        <dbReference type="ChEBI" id="CHEBI:58405"/>
        <dbReference type="ChEBI" id="CHEBI:60033"/>
        <dbReference type="ChEBI" id="CHEBI:78435"/>
        <dbReference type="EC" id="2.4.99.28"/>
    </reaction>
</comment>
<feature type="transmembrane region" description="Helical" evidence="11">
    <location>
        <begin position="14"/>
        <end position="33"/>
    </location>
</feature>